<dbReference type="Proteomes" id="UP000024635">
    <property type="component" value="Unassembled WGS sequence"/>
</dbReference>
<name>A0A016UXQ9_9BILA</name>
<gene>
    <name evidence="2" type="primary">Acey_s0024.g915</name>
    <name evidence="2" type="synonym">Acey-C04A2.15</name>
    <name evidence="2" type="ORF">Y032_0024g915</name>
</gene>
<feature type="chain" id="PRO_5001489921" evidence="1">
    <location>
        <begin position="21"/>
        <end position="100"/>
    </location>
</feature>
<dbReference type="AlphaFoldDB" id="A0A016UXQ9"/>
<comment type="caution">
    <text evidence="2">The sequence shown here is derived from an EMBL/GenBank/DDBJ whole genome shotgun (WGS) entry which is preliminary data.</text>
</comment>
<feature type="signal peptide" evidence="1">
    <location>
        <begin position="1"/>
        <end position="20"/>
    </location>
</feature>
<evidence type="ECO:0000256" key="1">
    <source>
        <dbReference type="SAM" id="SignalP"/>
    </source>
</evidence>
<proteinExistence type="predicted"/>
<evidence type="ECO:0000313" key="3">
    <source>
        <dbReference type="Proteomes" id="UP000024635"/>
    </source>
</evidence>
<keyword evidence="1" id="KW-0732">Signal</keyword>
<keyword evidence="3" id="KW-1185">Reference proteome</keyword>
<protein>
    <submittedName>
        <fullName evidence="2">Uncharacterized protein</fullName>
    </submittedName>
</protein>
<evidence type="ECO:0000313" key="2">
    <source>
        <dbReference type="EMBL" id="EYC19527.1"/>
    </source>
</evidence>
<dbReference type="EMBL" id="JARK01001360">
    <property type="protein sequence ID" value="EYC19527.1"/>
    <property type="molecule type" value="Genomic_DNA"/>
</dbReference>
<accession>A0A016UXQ9</accession>
<dbReference type="OrthoDB" id="5789788at2759"/>
<organism evidence="2 3">
    <name type="scientific">Ancylostoma ceylanicum</name>
    <dbReference type="NCBI Taxonomy" id="53326"/>
    <lineage>
        <taxon>Eukaryota</taxon>
        <taxon>Metazoa</taxon>
        <taxon>Ecdysozoa</taxon>
        <taxon>Nematoda</taxon>
        <taxon>Chromadorea</taxon>
        <taxon>Rhabditida</taxon>
        <taxon>Rhabditina</taxon>
        <taxon>Rhabditomorpha</taxon>
        <taxon>Strongyloidea</taxon>
        <taxon>Ancylostomatidae</taxon>
        <taxon>Ancylostomatinae</taxon>
        <taxon>Ancylostoma</taxon>
    </lineage>
</organism>
<reference evidence="3" key="1">
    <citation type="journal article" date="2015" name="Nat. Genet.">
        <title>The genome and transcriptome of the zoonotic hookworm Ancylostoma ceylanicum identify infection-specific gene families.</title>
        <authorList>
            <person name="Schwarz E.M."/>
            <person name="Hu Y."/>
            <person name="Antoshechkin I."/>
            <person name="Miller M.M."/>
            <person name="Sternberg P.W."/>
            <person name="Aroian R.V."/>
        </authorList>
    </citation>
    <scope>NUCLEOTIDE SEQUENCE</scope>
    <source>
        <strain evidence="3">HY135</strain>
    </source>
</reference>
<sequence>MTCLILILCLLVFSASLTAADYDCYKFGKTEFTTIVECDHGCEYAYKSNGPRSKRISGGCASVSDIGCRTRGNGITVCTCKGDRCNVQGYQMHDSGSDES</sequence>